<keyword evidence="2" id="KW-1185">Reference proteome</keyword>
<proteinExistence type="predicted"/>
<protein>
    <submittedName>
        <fullName evidence="1">Uncharacterized protein</fullName>
    </submittedName>
</protein>
<dbReference type="Proteomes" id="UP000024635">
    <property type="component" value="Unassembled WGS sequence"/>
</dbReference>
<evidence type="ECO:0000313" key="2">
    <source>
        <dbReference type="Proteomes" id="UP000024635"/>
    </source>
</evidence>
<reference evidence="2" key="1">
    <citation type="journal article" date="2015" name="Nat. Genet.">
        <title>The genome and transcriptome of the zoonotic hookworm Ancylostoma ceylanicum identify infection-specific gene families.</title>
        <authorList>
            <person name="Schwarz E.M."/>
            <person name="Hu Y."/>
            <person name="Antoshechkin I."/>
            <person name="Miller M.M."/>
            <person name="Sternberg P.W."/>
            <person name="Aroian R.V."/>
        </authorList>
    </citation>
    <scope>NUCLEOTIDE SEQUENCE</scope>
    <source>
        <strain evidence="2">HY135</strain>
    </source>
</reference>
<dbReference type="EMBL" id="JARK01001361">
    <property type="protein sequence ID" value="EYC19128.1"/>
    <property type="molecule type" value="Genomic_DNA"/>
</dbReference>
<comment type="caution">
    <text evidence="1">The sequence shown here is derived from an EMBL/GenBank/DDBJ whole genome shotgun (WGS) entry which is preliminary data.</text>
</comment>
<organism evidence="1 2">
    <name type="scientific">Ancylostoma ceylanicum</name>
    <dbReference type="NCBI Taxonomy" id="53326"/>
    <lineage>
        <taxon>Eukaryota</taxon>
        <taxon>Metazoa</taxon>
        <taxon>Ecdysozoa</taxon>
        <taxon>Nematoda</taxon>
        <taxon>Chromadorea</taxon>
        <taxon>Rhabditida</taxon>
        <taxon>Rhabditina</taxon>
        <taxon>Rhabditomorpha</taxon>
        <taxon>Strongyloidea</taxon>
        <taxon>Ancylostomatidae</taxon>
        <taxon>Ancylostomatinae</taxon>
        <taxon>Ancylostoma</taxon>
    </lineage>
</organism>
<dbReference type="AlphaFoldDB" id="A0A016UXD8"/>
<accession>A0A016UXD8</accession>
<gene>
    <name evidence="1" type="primary">Acey_s0025.g1188</name>
    <name evidence="1" type="ORF">Y032_0025g1188</name>
</gene>
<sequence>MRRVGSDFLKLVGQQVKLRTRPGKAPTSSTSSHYLHSRCWISLIAFNIKQYYLPQAQARTAILIPIRLGKPLIKMHHDELQICRRILWENTFKMRNEQ</sequence>
<name>A0A016UXD8_9BILA</name>
<evidence type="ECO:0000313" key="1">
    <source>
        <dbReference type="EMBL" id="EYC19128.1"/>
    </source>
</evidence>